<protein>
    <recommendedName>
        <fullName evidence="3">Nucleotidyltransferase</fullName>
    </recommendedName>
</protein>
<dbReference type="PANTHER" id="PTHR39166">
    <property type="entry name" value="BLL1166 PROTEIN"/>
    <property type="match status" value="1"/>
</dbReference>
<organism evidence="1 2">
    <name type="scientific">Bhargavaea beijingensis</name>
    <dbReference type="NCBI Taxonomy" id="426756"/>
    <lineage>
        <taxon>Bacteria</taxon>
        <taxon>Bacillati</taxon>
        <taxon>Bacillota</taxon>
        <taxon>Bacilli</taxon>
        <taxon>Bacillales</taxon>
        <taxon>Caryophanaceae</taxon>
        <taxon>Bhargavaea</taxon>
    </lineage>
</organism>
<dbReference type="AlphaFoldDB" id="A0A1G7E5X1"/>
<dbReference type="RefSeq" id="WP_092097586.1">
    <property type="nucleotide sequence ID" value="NZ_FNAR01000012.1"/>
</dbReference>
<dbReference type="Proteomes" id="UP000198823">
    <property type="component" value="Unassembled WGS sequence"/>
</dbReference>
<gene>
    <name evidence="1" type="ORF">SAMN04488126_11279</name>
</gene>
<evidence type="ECO:0000313" key="2">
    <source>
        <dbReference type="Proteomes" id="UP000198823"/>
    </source>
</evidence>
<dbReference type="Pfam" id="PF06042">
    <property type="entry name" value="NTP_transf_6"/>
    <property type="match status" value="1"/>
</dbReference>
<proteinExistence type="predicted"/>
<dbReference type="STRING" id="426756.SAMN04488126_11279"/>
<reference evidence="1 2" key="1">
    <citation type="submission" date="2016-10" db="EMBL/GenBank/DDBJ databases">
        <authorList>
            <person name="de Groot N.N."/>
        </authorList>
    </citation>
    <scope>NUCLEOTIDE SEQUENCE [LARGE SCALE GENOMIC DNA]</scope>
    <source>
        <strain evidence="1 2">CGMCC 1.6762</strain>
    </source>
</reference>
<dbReference type="OrthoDB" id="1901124at2"/>
<sequence>MNLNSEEEFLNLISEDDWMMDILLTVKSLDLPDWWVCAGFIRSKIWDTLHGYRYRTPLTEIDVIYFNDKNKDEAEEKELERKLNKLRPNVPWSVKNEARMHFVNGIPPYLSSIDAISKFPETATALGLKLDEQNNLILTAPHGIDDVINLKVKPTDYFKKDEDRMAIYKERLVTKNWKTIWWNLKIQH</sequence>
<evidence type="ECO:0008006" key="3">
    <source>
        <dbReference type="Google" id="ProtNLM"/>
    </source>
</evidence>
<evidence type="ECO:0000313" key="1">
    <source>
        <dbReference type="EMBL" id="SDE59073.1"/>
    </source>
</evidence>
<dbReference type="EMBL" id="FNAR01000012">
    <property type="protein sequence ID" value="SDE59073.1"/>
    <property type="molecule type" value="Genomic_DNA"/>
</dbReference>
<dbReference type="PANTHER" id="PTHR39166:SF1">
    <property type="entry name" value="BLL1166 PROTEIN"/>
    <property type="match status" value="1"/>
</dbReference>
<name>A0A1G7E5X1_9BACL</name>
<accession>A0A1G7E5X1</accession>
<dbReference type="InterPro" id="IPR009267">
    <property type="entry name" value="NTP_transf_6"/>
</dbReference>